<dbReference type="InterPro" id="IPR015940">
    <property type="entry name" value="UBA"/>
</dbReference>
<dbReference type="GO" id="GO:0005758">
    <property type="term" value="C:mitochondrial intermembrane space"/>
    <property type="evidence" value="ECO:0000318"/>
    <property type="project" value="GO_Central"/>
</dbReference>
<evidence type="ECO:0000256" key="4">
    <source>
        <dbReference type="ARBA" id="ARBA00022763"/>
    </source>
</evidence>
<dbReference type="CDD" id="cd01805">
    <property type="entry name" value="Ubl_Rad23"/>
    <property type="match status" value="1"/>
</dbReference>
<dbReference type="FunFam" id="1.10.8.10:FF:000003">
    <property type="entry name" value="UV excision repair protein RAD23 homolog"/>
    <property type="match status" value="1"/>
</dbReference>
<feature type="domain" description="Ubiquitin-like" evidence="9">
    <location>
        <begin position="3"/>
        <end position="80"/>
    </location>
</feature>
<dbReference type="InterPro" id="IPR011990">
    <property type="entry name" value="TPR-like_helical_dom_sf"/>
</dbReference>
<dbReference type="FunFam" id="3.10.20.90:FF:000254">
    <property type="entry name" value="UV excision repair protein Rad23"/>
    <property type="match status" value="1"/>
</dbReference>
<proteinExistence type="inferred from homology"/>
<dbReference type="Pfam" id="PF09280">
    <property type="entry name" value="XPC-binding"/>
    <property type="match status" value="1"/>
</dbReference>
<organism evidence="10 11">
    <name type="scientific">Caenorhabditis briggsae</name>
    <dbReference type="NCBI Taxonomy" id="6238"/>
    <lineage>
        <taxon>Eukaryota</taxon>
        <taxon>Metazoa</taxon>
        <taxon>Ecdysozoa</taxon>
        <taxon>Nematoda</taxon>
        <taxon>Chromadorea</taxon>
        <taxon>Rhabditida</taxon>
        <taxon>Rhabditina</taxon>
        <taxon>Rhabditomorpha</taxon>
        <taxon>Rhabditoidea</taxon>
        <taxon>Rhabditidae</taxon>
        <taxon>Peloderinae</taxon>
        <taxon>Caenorhabditis</taxon>
    </lineage>
</organism>
<keyword evidence="6" id="KW-0539">Nucleus</keyword>
<dbReference type="eggNOG" id="KOG4014">
    <property type="taxonomic scope" value="Eukaryota"/>
</dbReference>
<dbReference type="OMA" id="AFWNPER"/>
<dbReference type="FunCoup" id="A8WTE4">
    <property type="interactions" value="2883"/>
</dbReference>
<comment type="subcellular location">
    <subcellularLocation>
        <location evidence="1">Nucleus</location>
    </subcellularLocation>
</comment>
<dbReference type="SMART" id="SM00727">
    <property type="entry name" value="STI1"/>
    <property type="match status" value="1"/>
</dbReference>
<dbReference type="PANTHER" id="PTHR13891:SF1">
    <property type="entry name" value="CYTOCHROME C OXIDASE ASSEMBLY FACTOR 7"/>
    <property type="match status" value="1"/>
</dbReference>
<dbReference type="InterPro" id="IPR006636">
    <property type="entry name" value="STI1_HS-bd"/>
</dbReference>
<protein>
    <submittedName>
        <fullName evidence="10">Protein CBG02840</fullName>
    </submittedName>
</protein>
<dbReference type="InterPro" id="IPR029071">
    <property type="entry name" value="Ubiquitin-like_domsf"/>
</dbReference>
<dbReference type="SMART" id="SM00671">
    <property type="entry name" value="SEL1"/>
    <property type="match status" value="4"/>
</dbReference>
<dbReference type="PRINTS" id="PR01839">
    <property type="entry name" value="RAD23PROTEIN"/>
</dbReference>
<feature type="compositionally biased region" description="Low complexity" evidence="7">
    <location>
        <begin position="84"/>
        <end position="104"/>
    </location>
</feature>
<dbReference type="SUPFAM" id="SSF54236">
    <property type="entry name" value="Ubiquitin-like"/>
    <property type="match status" value="1"/>
</dbReference>
<dbReference type="InterPro" id="IPR004806">
    <property type="entry name" value="Rad23"/>
</dbReference>
<dbReference type="InterPro" id="IPR036353">
    <property type="entry name" value="XPC-bd_sf"/>
</dbReference>
<dbReference type="Gene3D" id="1.25.40.10">
    <property type="entry name" value="Tetratricopeptide repeat domain"/>
    <property type="match status" value="1"/>
</dbReference>
<gene>
    <name evidence="12" type="primary">coa-7</name>
    <name evidence="10 12" type="ORF">CBG02840</name>
    <name evidence="10" type="ORF">CBG_02840</name>
</gene>
<dbReference type="Pfam" id="PF08238">
    <property type="entry name" value="Sel1"/>
    <property type="match status" value="3"/>
</dbReference>
<dbReference type="Gene3D" id="3.10.20.90">
    <property type="entry name" value="Phosphatidylinositol 3-kinase Catalytic Subunit, Chain A, domain 1"/>
    <property type="match status" value="1"/>
</dbReference>
<dbReference type="SMART" id="SM00165">
    <property type="entry name" value="UBA"/>
    <property type="match status" value="2"/>
</dbReference>
<dbReference type="GO" id="GO:0006289">
    <property type="term" value="P:nucleotide-excision repair"/>
    <property type="evidence" value="ECO:0007669"/>
    <property type="project" value="InterPro"/>
</dbReference>
<dbReference type="EMBL" id="HE601438">
    <property type="protein sequence ID" value="CAP23755.2"/>
    <property type="molecule type" value="Genomic_DNA"/>
</dbReference>
<dbReference type="AlphaFoldDB" id="A8WTE4"/>
<dbReference type="GO" id="GO:0003684">
    <property type="term" value="F:damaged DNA binding"/>
    <property type="evidence" value="ECO:0007669"/>
    <property type="project" value="InterPro"/>
</dbReference>
<dbReference type="SUPFAM" id="SSF81901">
    <property type="entry name" value="HCP-like"/>
    <property type="match status" value="1"/>
</dbReference>
<dbReference type="Proteomes" id="UP000008549">
    <property type="component" value="Unassembled WGS sequence"/>
</dbReference>
<keyword evidence="5" id="KW-0234">DNA repair</keyword>
<evidence type="ECO:0000256" key="5">
    <source>
        <dbReference type="ARBA" id="ARBA00023204"/>
    </source>
</evidence>
<comment type="similarity">
    <text evidence="2">Belongs to the hcp beta-lactamase family.</text>
</comment>
<dbReference type="InterPro" id="IPR000626">
    <property type="entry name" value="Ubiquitin-like_dom"/>
</dbReference>
<dbReference type="GO" id="GO:0043161">
    <property type="term" value="P:proteasome-mediated ubiquitin-dependent protein catabolic process"/>
    <property type="evidence" value="ECO:0007669"/>
    <property type="project" value="InterPro"/>
</dbReference>
<dbReference type="eggNOG" id="KOG0011">
    <property type="taxonomic scope" value="Eukaryota"/>
</dbReference>
<dbReference type="SUPFAM" id="SSF46934">
    <property type="entry name" value="UBA-like"/>
    <property type="match status" value="1"/>
</dbReference>
<dbReference type="InterPro" id="IPR006597">
    <property type="entry name" value="Sel1-like"/>
</dbReference>
<evidence type="ECO:0000259" key="9">
    <source>
        <dbReference type="PROSITE" id="PS50053"/>
    </source>
</evidence>
<dbReference type="Pfam" id="PF00627">
    <property type="entry name" value="UBA"/>
    <property type="match status" value="2"/>
</dbReference>
<evidence type="ECO:0000256" key="7">
    <source>
        <dbReference type="SAM" id="MobiDB-lite"/>
    </source>
</evidence>
<dbReference type="InterPro" id="IPR015360">
    <property type="entry name" value="XPC-bd"/>
</dbReference>
<evidence type="ECO:0000313" key="11">
    <source>
        <dbReference type="Proteomes" id="UP000008549"/>
    </source>
</evidence>
<accession>A8WTE4</accession>
<feature type="domain" description="UBA" evidence="8">
    <location>
        <begin position="125"/>
        <end position="166"/>
    </location>
</feature>
<dbReference type="Pfam" id="PF00240">
    <property type="entry name" value="ubiquitin"/>
    <property type="match status" value="1"/>
</dbReference>
<keyword evidence="11" id="KW-1185">Reference proteome</keyword>
<evidence type="ECO:0000256" key="3">
    <source>
        <dbReference type="ARBA" id="ARBA00022737"/>
    </source>
</evidence>
<evidence type="ECO:0000256" key="2">
    <source>
        <dbReference type="ARBA" id="ARBA00008486"/>
    </source>
</evidence>
<keyword evidence="3" id="KW-0677">Repeat</keyword>
<dbReference type="PROSITE" id="PS50053">
    <property type="entry name" value="UBIQUITIN_2"/>
    <property type="match status" value="1"/>
</dbReference>
<dbReference type="PROSITE" id="PS50030">
    <property type="entry name" value="UBA"/>
    <property type="match status" value="1"/>
</dbReference>
<keyword evidence="4" id="KW-0227">DNA damage</keyword>
<sequence length="606" mass="66505">MPVTVTFRTLTQQNFNLELNEEQTIAEVKAQVASGRGDEYAPELQKLIWNGKVLDDSQKVGDIGFDGTKFVVVMLAKKKAPVVTPAPAATPVPASEPAATSAAPAPTPAPTAEPAVAAPAAEQLTADQEESVNAITSMGYDREQTTAALRAAFWNPERAVEFLLNGIPDDIVNQEPGFGLPEQNADNADEDVNEDLDMLANMPQLGEIRNMIQQNPEMLAAVLQQLATVNPRLVQVIQNNQQAFMDLLNRGGPAGGAAAGGNAGNAGERGGQRRHVIHLSPEEAEAIARIKAIVSHAPEAVVVEAYFACDKNEEAAINFIFQSFKCLDCLPDCPFVYILKEESPFSFSNCLSLATGRMPGKISEEAMQEQAERAEYVKNIGIEYRFGCYEEKRPESCQLLGEYMEALQQNFSAALAIFKKNCDEFSYPKSCFKYGMYMLAGKAGDDANLSKMIRPMKIACDANIPQGCRYLALVHWNGEKDRKADSEKAERYMRRACELEDGEACWLLSTWYMGNKEKFKTTASGEAKELDRSDLGQLSRDMEKSLQYAIRACDLDIPQSCANVSRMFKLGDGVPKDLDQAKKYADRAKEIMDVMRSNDTSAGFTA</sequence>
<dbReference type="HOGENOM" id="CLU_450733_0_0_1"/>
<evidence type="ECO:0000256" key="1">
    <source>
        <dbReference type="ARBA" id="ARBA00004123"/>
    </source>
</evidence>
<dbReference type="WormBase" id="CBG02840">
    <property type="protein sequence ID" value="CBP46013"/>
    <property type="gene ID" value="WBGene00025814"/>
    <property type="gene designation" value="Cbr-coa-7"/>
</dbReference>
<dbReference type="GO" id="GO:0005634">
    <property type="term" value="C:nucleus"/>
    <property type="evidence" value="ECO:0007669"/>
    <property type="project" value="UniProtKB-SubCell"/>
</dbReference>
<feature type="region of interest" description="Disordered" evidence="7">
    <location>
        <begin position="84"/>
        <end position="128"/>
    </location>
</feature>
<evidence type="ECO:0000259" key="8">
    <source>
        <dbReference type="PROSITE" id="PS50030"/>
    </source>
</evidence>
<reference evidence="10 11" key="1">
    <citation type="journal article" date="2003" name="PLoS Biol.">
        <title>The genome sequence of Caenorhabditis briggsae: a platform for comparative genomics.</title>
        <authorList>
            <person name="Stein L.D."/>
            <person name="Bao Z."/>
            <person name="Blasiar D."/>
            <person name="Blumenthal T."/>
            <person name="Brent M.R."/>
            <person name="Chen N."/>
            <person name="Chinwalla A."/>
            <person name="Clarke L."/>
            <person name="Clee C."/>
            <person name="Coghlan A."/>
            <person name="Coulson A."/>
            <person name="D'Eustachio P."/>
            <person name="Fitch D.H."/>
            <person name="Fulton L.A."/>
            <person name="Fulton R.E."/>
            <person name="Griffiths-Jones S."/>
            <person name="Harris T.W."/>
            <person name="Hillier L.W."/>
            <person name="Kamath R."/>
            <person name="Kuwabara P.E."/>
            <person name="Mardis E.R."/>
            <person name="Marra M.A."/>
            <person name="Miner T.L."/>
            <person name="Minx P."/>
            <person name="Mullikin J.C."/>
            <person name="Plumb R.W."/>
            <person name="Rogers J."/>
            <person name="Schein J.E."/>
            <person name="Sohrmann M."/>
            <person name="Spieth J."/>
            <person name="Stajich J.E."/>
            <person name="Wei C."/>
            <person name="Willey D."/>
            <person name="Wilson R.K."/>
            <person name="Durbin R."/>
            <person name="Waterston R.H."/>
        </authorList>
    </citation>
    <scope>NUCLEOTIDE SEQUENCE [LARGE SCALE GENOMIC DNA]</scope>
    <source>
        <strain evidence="10 11">AF16</strain>
    </source>
</reference>
<dbReference type="Gene3D" id="1.10.10.540">
    <property type="entry name" value="XPC-binding domain"/>
    <property type="match status" value="1"/>
</dbReference>
<dbReference type="PANTHER" id="PTHR13891">
    <property type="entry name" value="CYTOCHROME C OXIDASE ASSEMBLY FACTOR 7"/>
    <property type="match status" value="1"/>
</dbReference>
<dbReference type="Gene3D" id="1.10.8.10">
    <property type="entry name" value="DNA helicase RuvA subunit, C-terminal domain"/>
    <property type="match status" value="2"/>
</dbReference>
<reference evidence="10 11" key="2">
    <citation type="journal article" date="2011" name="PLoS Genet.">
        <title>Caenorhabditis briggsae recombinant inbred line genotypes reveal inter-strain incompatibility and the evolution of recombination.</title>
        <authorList>
            <person name="Ross J.A."/>
            <person name="Koboldt D.C."/>
            <person name="Staisch J.E."/>
            <person name="Chamberlin H.M."/>
            <person name="Gupta B.P."/>
            <person name="Miller R.D."/>
            <person name="Baird S.E."/>
            <person name="Haag E.S."/>
        </authorList>
    </citation>
    <scope>NUCLEOTIDE SEQUENCE [LARGE SCALE GENOMIC DNA]</scope>
    <source>
        <strain evidence="10 11">AF16</strain>
    </source>
</reference>
<evidence type="ECO:0000256" key="6">
    <source>
        <dbReference type="ARBA" id="ARBA00023242"/>
    </source>
</evidence>
<dbReference type="SMART" id="SM00213">
    <property type="entry name" value="UBQ"/>
    <property type="match status" value="1"/>
</dbReference>
<name>A8WTE4_CAEBR</name>
<feature type="compositionally biased region" description="Low complexity" evidence="7">
    <location>
        <begin position="112"/>
        <end position="121"/>
    </location>
</feature>
<evidence type="ECO:0000313" key="12">
    <source>
        <dbReference type="WormBase" id="CBG02840"/>
    </source>
</evidence>
<dbReference type="InParanoid" id="A8WTE4"/>
<dbReference type="SUPFAM" id="SSF101238">
    <property type="entry name" value="XPC-binding domain"/>
    <property type="match status" value="1"/>
</dbReference>
<dbReference type="InterPro" id="IPR040239">
    <property type="entry name" value="HcpB-like"/>
</dbReference>
<evidence type="ECO:0000313" key="10">
    <source>
        <dbReference type="EMBL" id="CAP23755.2"/>
    </source>
</evidence>
<dbReference type="STRING" id="6238.A8WTE4"/>
<dbReference type="InterPro" id="IPR009060">
    <property type="entry name" value="UBA-like_sf"/>
</dbReference>
<dbReference type="FunFam" id="1.10.8.10:FF:000002">
    <property type="entry name" value="UV excision repair protein RAD23 homolog"/>
    <property type="match status" value="1"/>
</dbReference>
<dbReference type="CDD" id="cd14280">
    <property type="entry name" value="UBA1_Rad23_like"/>
    <property type="match status" value="1"/>
</dbReference>